<dbReference type="InterPro" id="IPR006549">
    <property type="entry name" value="HAD-SF_hydro_IIIA"/>
</dbReference>
<keyword evidence="5 7" id="KW-0119">Carbohydrate metabolism</keyword>
<comment type="cofactor">
    <cofactor evidence="10">
        <name>Mg(2+)</name>
        <dbReference type="ChEBI" id="CHEBI:18420"/>
    </cofactor>
</comment>
<keyword evidence="12" id="KW-1185">Reference proteome</keyword>
<reference evidence="11" key="1">
    <citation type="submission" date="2022-09" db="EMBL/GenBank/DDBJ databases">
        <title>Aureispira anguillicida sp. nov., isolated from Leptocephalus of Japanese eel Anguilla japonica.</title>
        <authorList>
            <person name="Yuasa K."/>
            <person name="Mekata T."/>
            <person name="Ikunari K."/>
        </authorList>
    </citation>
    <scope>NUCLEOTIDE SEQUENCE</scope>
    <source>
        <strain evidence="11">EL160426</strain>
    </source>
</reference>
<evidence type="ECO:0000256" key="6">
    <source>
        <dbReference type="ARBA" id="ARBA00031828"/>
    </source>
</evidence>
<dbReference type="Gene3D" id="3.40.50.1000">
    <property type="entry name" value="HAD superfamily/HAD-like"/>
    <property type="match status" value="1"/>
</dbReference>
<dbReference type="PIRSF" id="PIRSF004682">
    <property type="entry name" value="GmhB"/>
    <property type="match status" value="1"/>
</dbReference>
<dbReference type="GO" id="GO:0046872">
    <property type="term" value="F:metal ion binding"/>
    <property type="evidence" value="ECO:0007669"/>
    <property type="project" value="UniProtKB-KW"/>
</dbReference>
<dbReference type="KEGG" id="aup:AsAng_0030070"/>
<dbReference type="Pfam" id="PF13242">
    <property type="entry name" value="Hydrolase_like"/>
    <property type="match status" value="1"/>
</dbReference>
<evidence type="ECO:0000256" key="5">
    <source>
        <dbReference type="ARBA" id="ARBA00023277"/>
    </source>
</evidence>
<keyword evidence="4 7" id="KW-0378">Hydrolase</keyword>
<feature type="binding site" evidence="10">
    <location>
        <position position="92"/>
    </location>
    <ligand>
        <name>Zn(2+)</name>
        <dbReference type="ChEBI" id="CHEBI:29105"/>
    </ligand>
</feature>
<dbReference type="Proteomes" id="UP001060919">
    <property type="component" value="Chromosome"/>
</dbReference>
<dbReference type="InterPro" id="IPR023214">
    <property type="entry name" value="HAD_sf"/>
</dbReference>
<keyword evidence="10" id="KW-0862">Zinc</keyword>
<dbReference type="AlphaFoldDB" id="A0A915YG06"/>
<dbReference type="SUPFAM" id="SSF56784">
    <property type="entry name" value="HAD-like"/>
    <property type="match status" value="1"/>
</dbReference>
<feature type="binding site" evidence="10">
    <location>
        <position position="102"/>
    </location>
    <ligand>
        <name>Zn(2+)</name>
        <dbReference type="ChEBI" id="CHEBI:29105"/>
    </ligand>
</feature>
<proteinExistence type="inferred from homology"/>
<dbReference type="InterPro" id="IPR006543">
    <property type="entry name" value="Histidinol-phos"/>
</dbReference>
<feature type="binding site" evidence="10">
    <location>
        <position position="9"/>
    </location>
    <ligand>
        <name>Mg(2+)</name>
        <dbReference type="ChEBI" id="CHEBI:18420"/>
    </ligand>
</feature>
<sequence>MKEWTLFLDRDGVINDRIIGGYVQKWSEFVFLDGVLECLPILARKFNRIVIVTNQQGIAKGLMSVNDLNKVHAEMLDVINQHGGRIDQVYFCAEHERENPPCRKPNTGMAIQAKLDFPDIDFDRAIMVGDSITDIEFGIRMNMKTILIETKPDIDKVKLAAIQDKIDYSFPSLYLFAQHLNNIL</sequence>
<feature type="site" description="Stabilizes the phosphoryl group" evidence="9">
    <location>
        <position position="53"/>
    </location>
</feature>
<dbReference type="NCBIfam" id="TIGR01656">
    <property type="entry name" value="Histidinol-ppas"/>
    <property type="match status" value="1"/>
</dbReference>
<evidence type="ECO:0000256" key="2">
    <source>
        <dbReference type="ARBA" id="ARBA00022490"/>
    </source>
</evidence>
<name>A0A915YG06_9BACT</name>
<feature type="binding site" evidence="10">
    <location>
        <position position="130"/>
    </location>
    <ligand>
        <name>Mg(2+)</name>
        <dbReference type="ChEBI" id="CHEBI:18420"/>
    </ligand>
</feature>
<feature type="active site" description="Nucleophile" evidence="8">
    <location>
        <position position="11"/>
    </location>
</feature>
<comment type="cofactor">
    <cofactor evidence="10">
        <name>Zn(2+)</name>
        <dbReference type="ChEBI" id="CHEBI:29105"/>
    </cofactor>
</comment>
<evidence type="ECO:0000256" key="8">
    <source>
        <dbReference type="PIRSR" id="PIRSR004682-1"/>
    </source>
</evidence>
<dbReference type="InterPro" id="IPR036412">
    <property type="entry name" value="HAD-like_sf"/>
</dbReference>
<dbReference type="GO" id="GO:0005737">
    <property type="term" value="C:cytoplasm"/>
    <property type="evidence" value="ECO:0007669"/>
    <property type="project" value="UniProtKB-SubCell"/>
</dbReference>
<dbReference type="GO" id="GO:0005975">
    <property type="term" value="P:carbohydrate metabolic process"/>
    <property type="evidence" value="ECO:0007669"/>
    <property type="project" value="InterPro"/>
</dbReference>
<evidence type="ECO:0000256" key="7">
    <source>
        <dbReference type="PIRNR" id="PIRNR004682"/>
    </source>
</evidence>
<evidence type="ECO:0000313" key="12">
    <source>
        <dbReference type="Proteomes" id="UP001060919"/>
    </source>
</evidence>
<comment type="subcellular location">
    <subcellularLocation>
        <location evidence="1 7">Cytoplasm</location>
    </subcellularLocation>
</comment>
<dbReference type="EMBL" id="AP026867">
    <property type="protein sequence ID" value="BDS12288.1"/>
    <property type="molecule type" value="Genomic_DNA"/>
</dbReference>
<feature type="binding site" evidence="10">
    <location>
        <position position="11"/>
    </location>
    <ligand>
        <name>Mg(2+)</name>
        <dbReference type="ChEBI" id="CHEBI:18420"/>
    </ligand>
</feature>
<evidence type="ECO:0000256" key="9">
    <source>
        <dbReference type="PIRSR" id="PIRSR004682-3"/>
    </source>
</evidence>
<dbReference type="GO" id="GO:0016791">
    <property type="term" value="F:phosphatase activity"/>
    <property type="evidence" value="ECO:0007669"/>
    <property type="project" value="InterPro"/>
</dbReference>
<evidence type="ECO:0000256" key="1">
    <source>
        <dbReference type="ARBA" id="ARBA00004496"/>
    </source>
</evidence>
<feature type="site" description="Stabilizes the phosphoryl group" evidence="9">
    <location>
        <position position="104"/>
    </location>
</feature>
<evidence type="ECO:0000256" key="4">
    <source>
        <dbReference type="ARBA" id="ARBA00022801"/>
    </source>
</evidence>
<dbReference type="RefSeq" id="WP_264793383.1">
    <property type="nucleotide sequence ID" value="NZ_AP026867.1"/>
</dbReference>
<evidence type="ECO:0000313" key="11">
    <source>
        <dbReference type="EMBL" id="BDS12288.1"/>
    </source>
</evidence>
<accession>A0A915YG06</accession>
<organism evidence="11 12">
    <name type="scientific">Aureispira anguillae</name>
    <dbReference type="NCBI Taxonomy" id="2864201"/>
    <lineage>
        <taxon>Bacteria</taxon>
        <taxon>Pseudomonadati</taxon>
        <taxon>Bacteroidota</taxon>
        <taxon>Saprospiria</taxon>
        <taxon>Saprospirales</taxon>
        <taxon>Saprospiraceae</taxon>
        <taxon>Aureispira</taxon>
    </lineage>
</organism>
<gene>
    <name evidence="11" type="ORF">AsAng_0030070</name>
</gene>
<dbReference type="EC" id="3.1.3.-" evidence="7"/>
<dbReference type="PANTHER" id="PTHR42891">
    <property type="entry name" value="D-GLYCERO-BETA-D-MANNO-HEPTOSE-1,7-BISPHOSPHATE 7-PHOSPHATASE"/>
    <property type="match status" value="1"/>
</dbReference>
<dbReference type="PANTHER" id="PTHR42891:SF1">
    <property type="entry name" value="D-GLYCERO-BETA-D-MANNO-HEPTOSE-1,7-BISPHOSPHATE 7-PHOSPHATASE"/>
    <property type="match status" value="1"/>
</dbReference>
<dbReference type="NCBIfam" id="TIGR01662">
    <property type="entry name" value="HAD-SF-IIIA"/>
    <property type="match status" value="1"/>
</dbReference>
<keyword evidence="10" id="KW-0460">Magnesium</keyword>
<protein>
    <recommendedName>
        <fullName evidence="6 7">D,D-heptose 1,7-bisphosphate phosphatase</fullName>
        <ecNumber evidence="7">3.1.3.-</ecNumber>
    </recommendedName>
</protein>
<evidence type="ECO:0000256" key="3">
    <source>
        <dbReference type="ARBA" id="ARBA00022723"/>
    </source>
</evidence>
<dbReference type="InterPro" id="IPR004446">
    <property type="entry name" value="Heptose_bisP_phosphatase"/>
</dbReference>
<feature type="active site" description="Nucleophile" evidence="8">
    <location>
        <position position="9"/>
    </location>
</feature>
<feature type="site" description="Contributes to substrate recognition" evidence="9">
    <location>
        <position position="103"/>
    </location>
</feature>
<evidence type="ECO:0000256" key="10">
    <source>
        <dbReference type="PIRSR" id="PIRSR004682-4"/>
    </source>
</evidence>
<keyword evidence="3 10" id="KW-0479">Metal-binding</keyword>
<comment type="similarity">
    <text evidence="7">Belongs to the gmhB family.</text>
</comment>
<keyword evidence="2 7" id="KW-0963">Cytoplasm</keyword>